<organism evidence="9 10">
    <name type="scientific">Roseimicrobium gellanilyticum</name>
    <dbReference type="NCBI Taxonomy" id="748857"/>
    <lineage>
        <taxon>Bacteria</taxon>
        <taxon>Pseudomonadati</taxon>
        <taxon>Verrucomicrobiota</taxon>
        <taxon>Verrucomicrobiia</taxon>
        <taxon>Verrucomicrobiales</taxon>
        <taxon>Verrucomicrobiaceae</taxon>
        <taxon>Roseimicrobium</taxon>
    </lineage>
</organism>
<reference evidence="9 10" key="1">
    <citation type="submission" date="2018-06" db="EMBL/GenBank/DDBJ databases">
        <title>Genomic Encyclopedia of Type Strains, Phase IV (KMG-IV): sequencing the most valuable type-strain genomes for metagenomic binning, comparative biology and taxonomic classification.</title>
        <authorList>
            <person name="Goeker M."/>
        </authorList>
    </citation>
    <scope>NUCLEOTIDE SEQUENCE [LARGE SCALE GENOMIC DNA]</scope>
    <source>
        <strain evidence="9 10">DSM 25532</strain>
    </source>
</reference>
<dbReference type="EMBL" id="QNRR01000015">
    <property type="protein sequence ID" value="RBP36888.1"/>
    <property type="molecule type" value="Genomic_DNA"/>
</dbReference>
<feature type="transmembrane region" description="Helical" evidence="7">
    <location>
        <begin position="65"/>
        <end position="85"/>
    </location>
</feature>
<dbReference type="GO" id="GO:0055085">
    <property type="term" value="P:transmembrane transport"/>
    <property type="evidence" value="ECO:0007669"/>
    <property type="project" value="InterPro"/>
</dbReference>
<dbReference type="RefSeq" id="WP_113961672.1">
    <property type="nucleotide sequence ID" value="NZ_QNRR01000015.1"/>
</dbReference>
<dbReference type="PROSITE" id="PS50928">
    <property type="entry name" value="ABC_TM1"/>
    <property type="match status" value="1"/>
</dbReference>
<dbReference type="PANTHER" id="PTHR30151">
    <property type="entry name" value="ALKANE SULFONATE ABC TRANSPORTER-RELATED, MEMBRANE SUBUNIT"/>
    <property type="match status" value="1"/>
</dbReference>
<comment type="caution">
    <text evidence="9">The sequence shown here is derived from an EMBL/GenBank/DDBJ whole genome shotgun (WGS) entry which is preliminary data.</text>
</comment>
<feature type="transmembrane region" description="Helical" evidence="7">
    <location>
        <begin position="222"/>
        <end position="240"/>
    </location>
</feature>
<accession>A0A366H4Q2</accession>
<evidence type="ECO:0000256" key="4">
    <source>
        <dbReference type="ARBA" id="ARBA00022692"/>
    </source>
</evidence>
<evidence type="ECO:0000256" key="2">
    <source>
        <dbReference type="ARBA" id="ARBA00022448"/>
    </source>
</evidence>
<evidence type="ECO:0000259" key="8">
    <source>
        <dbReference type="PROSITE" id="PS50928"/>
    </source>
</evidence>
<feature type="transmembrane region" description="Helical" evidence="7">
    <location>
        <begin position="97"/>
        <end position="117"/>
    </location>
</feature>
<dbReference type="CDD" id="cd06261">
    <property type="entry name" value="TM_PBP2"/>
    <property type="match status" value="1"/>
</dbReference>
<evidence type="ECO:0000256" key="5">
    <source>
        <dbReference type="ARBA" id="ARBA00022989"/>
    </source>
</evidence>
<dbReference type="Gene3D" id="1.10.3720.10">
    <property type="entry name" value="MetI-like"/>
    <property type="match status" value="1"/>
</dbReference>
<name>A0A366H4Q2_9BACT</name>
<keyword evidence="4 7" id="KW-0812">Transmembrane</keyword>
<protein>
    <submittedName>
        <fullName evidence="9">NitT/TauT family transport system permease protein/sulfonate transport system permease protein</fullName>
    </submittedName>
</protein>
<comment type="subcellular location">
    <subcellularLocation>
        <location evidence="1 7">Cell membrane</location>
        <topology evidence="1 7">Multi-pass membrane protein</topology>
    </subcellularLocation>
</comment>
<evidence type="ECO:0000313" key="9">
    <source>
        <dbReference type="EMBL" id="RBP36888.1"/>
    </source>
</evidence>
<dbReference type="Pfam" id="PF00528">
    <property type="entry name" value="BPD_transp_1"/>
    <property type="match status" value="1"/>
</dbReference>
<keyword evidence="3" id="KW-1003">Cell membrane</keyword>
<feature type="domain" description="ABC transmembrane type-1" evidence="8">
    <location>
        <begin position="58"/>
        <end position="244"/>
    </location>
</feature>
<gene>
    <name evidence="9" type="ORF">DES53_11529</name>
</gene>
<dbReference type="InterPro" id="IPR000515">
    <property type="entry name" value="MetI-like"/>
</dbReference>
<evidence type="ECO:0000256" key="6">
    <source>
        <dbReference type="ARBA" id="ARBA00023136"/>
    </source>
</evidence>
<evidence type="ECO:0000313" key="10">
    <source>
        <dbReference type="Proteomes" id="UP000253426"/>
    </source>
</evidence>
<dbReference type="PROSITE" id="PS51257">
    <property type="entry name" value="PROKAR_LIPOPROTEIN"/>
    <property type="match status" value="1"/>
</dbReference>
<keyword evidence="2 7" id="KW-0813">Transport</keyword>
<dbReference type="Proteomes" id="UP000253426">
    <property type="component" value="Unassembled WGS sequence"/>
</dbReference>
<evidence type="ECO:0000256" key="1">
    <source>
        <dbReference type="ARBA" id="ARBA00004651"/>
    </source>
</evidence>
<evidence type="ECO:0000256" key="7">
    <source>
        <dbReference type="RuleBase" id="RU363032"/>
    </source>
</evidence>
<keyword evidence="10" id="KW-1185">Reference proteome</keyword>
<evidence type="ECO:0000256" key="3">
    <source>
        <dbReference type="ARBA" id="ARBA00022475"/>
    </source>
</evidence>
<feature type="transmembrane region" description="Helical" evidence="7">
    <location>
        <begin position="180"/>
        <end position="201"/>
    </location>
</feature>
<feature type="transmembrane region" description="Helical" evidence="7">
    <location>
        <begin position="123"/>
        <end position="145"/>
    </location>
</feature>
<dbReference type="OrthoDB" id="9796361at2"/>
<dbReference type="SUPFAM" id="SSF161098">
    <property type="entry name" value="MetI-like"/>
    <property type="match status" value="1"/>
</dbReference>
<dbReference type="AlphaFoldDB" id="A0A366H4Q2"/>
<dbReference type="PANTHER" id="PTHR30151:SF38">
    <property type="entry name" value="ALIPHATIC SULFONATES TRANSPORT PERMEASE PROTEIN SSUC-RELATED"/>
    <property type="match status" value="1"/>
</dbReference>
<sequence>MRSRFPTLLFSAVPVLVLLLLWWWITSCGKVDAIILPRPAAVLAAFGSLAGEQLLPDLLHTLGRALAALSIAIVIGVPVGLWLGLHGRVYRAVEGIVHALRSVPAAALFPLFLVAIGVGESSIVALASFNSLMVVLVATVNGTLLANESRLYHARLLGLRGWAITSEVLFWEALPHILGGIRIALGYCLALVIAVEMFIGVSHMGLGRRIYEFQAAYRTPETYALIIVASSLGIAMNLLLDWIERATLRWHPDSKADLS</sequence>
<dbReference type="InterPro" id="IPR035906">
    <property type="entry name" value="MetI-like_sf"/>
</dbReference>
<comment type="similarity">
    <text evidence="7">Belongs to the binding-protein-dependent transport system permease family.</text>
</comment>
<keyword evidence="5 7" id="KW-1133">Transmembrane helix</keyword>
<proteinExistence type="inferred from homology"/>
<dbReference type="GO" id="GO:0005886">
    <property type="term" value="C:plasma membrane"/>
    <property type="evidence" value="ECO:0007669"/>
    <property type="project" value="UniProtKB-SubCell"/>
</dbReference>
<keyword evidence="6 7" id="KW-0472">Membrane</keyword>